<evidence type="ECO:0000256" key="4">
    <source>
        <dbReference type="ARBA" id="ARBA00008661"/>
    </source>
</evidence>
<keyword evidence="5 13" id="KW-0328">Glycosyltransferase</keyword>
<dbReference type="EMBL" id="OY731405">
    <property type="protein sequence ID" value="CAJ1972068.1"/>
    <property type="molecule type" value="Genomic_DNA"/>
</dbReference>
<feature type="domain" description="DUF4094" evidence="14">
    <location>
        <begin position="21"/>
        <end position="98"/>
    </location>
</feature>
<dbReference type="GO" id="GO:0000139">
    <property type="term" value="C:Golgi membrane"/>
    <property type="evidence" value="ECO:0007669"/>
    <property type="project" value="UniProtKB-SubCell"/>
</dbReference>
<evidence type="ECO:0000313" key="16">
    <source>
        <dbReference type="Proteomes" id="UP001189624"/>
    </source>
</evidence>
<evidence type="ECO:0000259" key="14">
    <source>
        <dbReference type="Pfam" id="PF13334"/>
    </source>
</evidence>
<evidence type="ECO:0000256" key="8">
    <source>
        <dbReference type="ARBA" id="ARBA00022968"/>
    </source>
</evidence>
<evidence type="ECO:0000256" key="10">
    <source>
        <dbReference type="ARBA" id="ARBA00023034"/>
    </source>
</evidence>
<dbReference type="GO" id="GO:0008378">
    <property type="term" value="F:galactosyltransferase activity"/>
    <property type="evidence" value="ECO:0007669"/>
    <property type="project" value="TreeGrafter"/>
</dbReference>
<evidence type="ECO:0000256" key="9">
    <source>
        <dbReference type="ARBA" id="ARBA00022989"/>
    </source>
</evidence>
<keyword evidence="6" id="KW-0808">Transferase</keyword>
<evidence type="ECO:0000313" key="15">
    <source>
        <dbReference type="EMBL" id="CAJ1972068.1"/>
    </source>
</evidence>
<comment type="pathway">
    <text evidence="3">Protein modification; protein glycosylation.</text>
</comment>
<proteinExistence type="inferred from homology"/>
<dbReference type="InterPro" id="IPR025298">
    <property type="entry name" value="DUF4094"/>
</dbReference>
<dbReference type="EC" id="2.4.1.-" evidence="13"/>
<keyword evidence="12 13" id="KW-0464">Manganese</keyword>
<keyword evidence="7" id="KW-0812">Transmembrane</keyword>
<keyword evidence="10 13" id="KW-0333">Golgi apparatus</keyword>
<dbReference type="Proteomes" id="UP001189624">
    <property type="component" value="Chromosome 8"/>
</dbReference>
<comment type="cofactor">
    <cofactor evidence="1 13">
        <name>Mn(2+)</name>
        <dbReference type="ChEBI" id="CHEBI:29035"/>
    </cofactor>
</comment>
<evidence type="ECO:0000256" key="11">
    <source>
        <dbReference type="ARBA" id="ARBA00023136"/>
    </source>
</evidence>
<comment type="similarity">
    <text evidence="4 13">Belongs to the glycosyltransferase 31 family.</text>
</comment>
<dbReference type="AlphaFoldDB" id="A0AA86VSD1"/>
<evidence type="ECO:0000256" key="6">
    <source>
        <dbReference type="ARBA" id="ARBA00022679"/>
    </source>
</evidence>
<dbReference type="PANTHER" id="PTHR11214:SF124">
    <property type="entry name" value="HYDROXYPROLINE O-GALACTOSYLTRANSFERASE HPGT3"/>
    <property type="match status" value="1"/>
</dbReference>
<keyword evidence="9" id="KW-1133">Transmembrane helix</keyword>
<dbReference type="Pfam" id="PF01762">
    <property type="entry name" value="Galactosyl_T"/>
    <property type="match status" value="1"/>
</dbReference>
<evidence type="ECO:0000256" key="2">
    <source>
        <dbReference type="ARBA" id="ARBA00004323"/>
    </source>
</evidence>
<evidence type="ECO:0000256" key="12">
    <source>
        <dbReference type="ARBA" id="ARBA00023211"/>
    </source>
</evidence>
<gene>
    <name evidence="15" type="ORF">AYBTSS11_LOCUS24080</name>
</gene>
<organism evidence="15 16">
    <name type="scientific">Sphenostylis stenocarpa</name>
    <dbReference type="NCBI Taxonomy" id="92480"/>
    <lineage>
        <taxon>Eukaryota</taxon>
        <taxon>Viridiplantae</taxon>
        <taxon>Streptophyta</taxon>
        <taxon>Embryophyta</taxon>
        <taxon>Tracheophyta</taxon>
        <taxon>Spermatophyta</taxon>
        <taxon>Magnoliopsida</taxon>
        <taxon>eudicotyledons</taxon>
        <taxon>Gunneridae</taxon>
        <taxon>Pentapetalae</taxon>
        <taxon>rosids</taxon>
        <taxon>fabids</taxon>
        <taxon>Fabales</taxon>
        <taxon>Fabaceae</taxon>
        <taxon>Papilionoideae</taxon>
        <taxon>50 kb inversion clade</taxon>
        <taxon>NPAAA clade</taxon>
        <taxon>indigoferoid/millettioid clade</taxon>
        <taxon>Phaseoleae</taxon>
        <taxon>Sphenostylis</taxon>
    </lineage>
</organism>
<keyword evidence="16" id="KW-1185">Reference proteome</keyword>
<evidence type="ECO:0000256" key="13">
    <source>
        <dbReference type="RuleBase" id="RU363063"/>
    </source>
</evidence>
<name>A0AA86VSD1_9FABA</name>
<sequence>METLPTTKRGGGGRSKPVPTSKSSLVMAFFSCVAWLYVAGRLWQDAENRNLLASLLKKNSAQRPKVLTVEDKLMVLGCRDLERRIVEAEMELTLAKSQGYLKGQGQKNGSSDRRLLAVIGVYTGFGSRLKRNVFRGSWMPRGDALKKLEERGVVIRFVIGRSANRGDSLDRNIDEENRSTKDFLILEGHEEAQEELPKKVKTFFSTAVQNWDADFYVKVDDSIDIDLGKDCTFVTLFPGLAEGLIELLDRRRGQDGAYIGCMKSGEVISEDGKPWYEPDWWKFGDEKSYFRHAAGSLVIISKNLAQYININRLVLNVMYARGNLETEVGSFGSGMGALFQHLGCQSTASDSLIWELDKEKALDVP</sequence>
<evidence type="ECO:0000256" key="7">
    <source>
        <dbReference type="ARBA" id="ARBA00022692"/>
    </source>
</evidence>
<evidence type="ECO:0000256" key="3">
    <source>
        <dbReference type="ARBA" id="ARBA00004922"/>
    </source>
</evidence>
<dbReference type="InterPro" id="IPR002659">
    <property type="entry name" value="Glyco_trans_31"/>
</dbReference>
<reference evidence="15" key="1">
    <citation type="submission" date="2023-10" db="EMBL/GenBank/DDBJ databases">
        <authorList>
            <person name="Domelevo Entfellner J.-B."/>
        </authorList>
    </citation>
    <scope>NUCLEOTIDE SEQUENCE</scope>
</reference>
<evidence type="ECO:0000256" key="5">
    <source>
        <dbReference type="ARBA" id="ARBA00022676"/>
    </source>
</evidence>
<keyword evidence="11" id="KW-0472">Membrane</keyword>
<dbReference type="Pfam" id="PF13334">
    <property type="entry name" value="DUF4094"/>
    <property type="match status" value="1"/>
</dbReference>
<accession>A0AA86VSD1</accession>
<evidence type="ECO:0000256" key="1">
    <source>
        <dbReference type="ARBA" id="ARBA00001936"/>
    </source>
</evidence>
<keyword evidence="8" id="KW-0735">Signal-anchor</keyword>
<dbReference type="Gramene" id="rna-AYBTSS11_LOCUS24080">
    <property type="protein sequence ID" value="CAJ1972068.1"/>
    <property type="gene ID" value="gene-AYBTSS11_LOCUS24080"/>
</dbReference>
<comment type="subcellular location">
    <subcellularLocation>
        <location evidence="2 13">Golgi apparatus membrane</location>
        <topology evidence="2 13">Single-pass type II membrane protein</topology>
    </subcellularLocation>
</comment>
<protein>
    <recommendedName>
        <fullName evidence="13">Hexosyltransferase</fullName>
        <ecNumber evidence="13">2.4.1.-</ecNumber>
    </recommendedName>
</protein>
<dbReference type="PANTHER" id="PTHR11214">
    <property type="entry name" value="BETA-1,3-N-ACETYLGLUCOSAMINYLTRANSFERASE"/>
    <property type="match status" value="1"/>
</dbReference>